<proteinExistence type="predicted"/>
<accession>A0A8S2YQB9</accession>
<sequence length="87" mass="9523">MRVSPSLTFRSMNNENSRLGTCLLNNNRATGSSNVKIEAAQLSIAGGTVGHGFWRSLKNFDNDSACVGVHNRFVYLSLPLVEAKRPQ</sequence>
<dbReference type="EMBL" id="CAJOBC010120380">
    <property type="protein sequence ID" value="CAF4571465.1"/>
    <property type="molecule type" value="Genomic_DNA"/>
</dbReference>
<evidence type="ECO:0000313" key="2">
    <source>
        <dbReference type="Proteomes" id="UP000681722"/>
    </source>
</evidence>
<feature type="non-terminal residue" evidence="1">
    <location>
        <position position="1"/>
    </location>
</feature>
<name>A0A8S2YQB9_9BILA</name>
<dbReference type="Proteomes" id="UP000681722">
    <property type="component" value="Unassembled WGS sequence"/>
</dbReference>
<gene>
    <name evidence="1" type="ORF">SRO942_LOCUS47786</name>
</gene>
<organism evidence="1 2">
    <name type="scientific">Didymodactylos carnosus</name>
    <dbReference type="NCBI Taxonomy" id="1234261"/>
    <lineage>
        <taxon>Eukaryota</taxon>
        <taxon>Metazoa</taxon>
        <taxon>Spiralia</taxon>
        <taxon>Gnathifera</taxon>
        <taxon>Rotifera</taxon>
        <taxon>Eurotatoria</taxon>
        <taxon>Bdelloidea</taxon>
        <taxon>Philodinida</taxon>
        <taxon>Philodinidae</taxon>
        <taxon>Didymodactylos</taxon>
    </lineage>
</organism>
<dbReference type="AlphaFoldDB" id="A0A8S2YQB9"/>
<evidence type="ECO:0000313" key="1">
    <source>
        <dbReference type="EMBL" id="CAF4571465.1"/>
    </source>
</evidence>
<reference evidence="1" key="1">
    <citation type="submission" date="2021-02" db="EMBL/GenBank/DDBJ databases">
        <authorList>
            <person name="Nowell W R."/>
        </authorList>
    </citation>
    <scope>NUCLEOTIDE SEQUENCE</scope>
</reference>
<comment type="caution">
    <text evidence="1">The sequence shown here is derived from an EMBL/GenBank/DDBJ whole genome shotgun (WGS) entry which is preliminary data.</text>
</comment>
<protein>
    <submittedName>
        <fullName evidence="1">Uncharacterized protein</fullName>
    </submittedName>
</protein>